<keyword evidence="2" id="KW-1185">Reference proteome</keyword>
<dbReference type="OrthoDB" id="6931295at2759"/>
<feature type="compositionally biased region" description="Basic residues" evidence="1">
    <location>
        <begin position="1"/>
        <end position="11"/>
    </location>
</feature>
<proteinExistence type="predicted"/>
<evidence type="ECO:0000313" key="3">
    <source>
        <dbReference type="RefSeq" id="XP_052129900.1"/>
    </source>
</evidence>
<evidence type="ECO:0000256" key="1">
    <source>
        <dbReference type="SAM" id="MobiDB-lite"/>
    </source>
</evidence>
<protein>
    <submittedName>
        <fullName evidence="3">Uncharacterized protein LOC127751038</fullName>
    </submittedName>
</protein>
<dbReference type="RefSeq" id="XP_052129900.1">
    <property type="nucleotide sequence ID" value="XM_052273940.1"/>
</dbReference>
<gene>
    <name evidence="3" type="primary">LOC127751038</name>
</gene>
<dbReference type="AlphaFoldDB" id="A0A9C6XSY1"/>
<organism evidence="2 3">
    <name type="scientific">Frankliniella occidentalis</name>
    <name type="common">Western flower thrips</name>
    <name type="synonym">Euthrips occidentalis</name>
    <dbReference type="NCBI Taxonomy" id="133901"/>
    <lineage>
        <taxon>Eukaryota</taxon>
        <taxon>Metazoa</taxon>
        <taxon>Ecdysozoa</taxon>
        <taxon>Arthropoda</taxon>
        <taxon>Hexapoda</taxon>
        <taxon>Insecta</taxon>
        <taxon>Pterygota</taxon>
        <taxon>Neoptera</taxon>
        <taxon>Paraneoptera</taxon>
        <taxon>Thysanoptera</taxon>
        <taxon>Terebrantia</taxon>
        <taxon>Thripoidea</taxon>
        <taxon>Thripidae</taxon>
        <taxon>Frankliniella</taxon>
    </lineage>
</organism>
<feature type="region of interest" description="Disordered" evidence="1">
    <location>
        <begin position="1"/>
        <end position="107"/>
    </location>
</feature>
<reference evidence="3" key="1">
    <citation type="submission" date="2025-08" db="UniProtKB">
        <authorList>
            <consortium name="RefSeq"/>
        </authorList>
    </citation>
    <scope>IDENTIFICATION</scope>
    <source>
        <tissue evidence="3">Whole organism</tissue>
    </source>
</reference>
<dbReference type="GeneID" id="127751038"/>
<dbReference type="Proteomes" id="UP000504606">
    <property type="component" value="Unplaced"/>
</dbReference>
<feature type="compositionally biased region" description="Low complexity" evidence="1">
    <location>
        <begin position="71"/>
        <end position="83"/>
    </location>
</feature>
<name>A0A9C6XSY1_FRAOC</name>
<feature type="region of interest" description="Disordered" evidence="1">
    <location>
        <begin position="366"/>
        <end position="406"/>
    </location>
</feature>
<feature type="compositionally biased region" description="Pro residues" evidence="1">
    <location>
        <begin position="388"/>
        <end position="403"/>
    </location>
</feature>
<dbReference type="KEGG" id="foc:127751038"/>
<evidence type="ECO:0000313" key="2">
    <source>
        <dbReference type="Proteomes" id="UP000504606"/>
    </source>
</evidence>
<accession>A0A9C6XSY1</accession>
<sequence>MGKSRKTRKKLRAQDDFTSAGSDGDMDPGGALVDMGPPSKVIGYEDFQTPLPLVPEGDRRRPVGPGSGNLSRASSDLIDSGSSSEDDDRDLRRKSPPPPPEVQVLSYSATDPGPFVVVVSCEERNISGLYPLAVGRRFSFHHVHPSDVCKSGRGRVNVILPSAAEANKLLALAPQLGRDDGWSLSLPQSQQPVSYGVIRRLPPSIELADIVVGAEASNGVRVSEAVQLRRRASDSSGAPVWVPCNSWKVKFNSRDRPDKLRLYGCVIPVEPYVFSVTQCDQCFMFGHPKKYCKGRPRCGQCGDFAHDEGATCPAKTPSCRNCKGPQLSWDPTCPRRQEERDIKTVMAADNISYAAAVQRSLVQSPAPLKAGPSLQAPPSGGPGAPGAGVPPPRPPAGGWPPLAPSATPALDEKTVLDLIVRLLAQLLERLSPLLPSTSSTTASLSAVLAEAAGAVLRGAPTGESLTNAQG</sequence>